<dbReference type="InterPro" id="IPR024989">
    <property type="entry name" value="MFS_assoc_dom"/>
</dbReference>
<dbReference type="InParanoid" id="A9UTQ1"/>
<feature type="transmembrane region" description="Helical" evidence="5">
    <location>
        <begin position="45"/>
        <end position="65"/>
    </location>
</feature>
<feature type="transmembrane region" description="Helical" evidence="5">
    <location>
        <begin position="210"/>
        <end position="229"/>
    </location>
</feature>
<feature type="transmembrane region" description="Helical" evidence="5">
    <location>
        <begin position="109"/>
        <end position="128"/>
    </location>
</feature>
<dbReference type="InterPro" id="IPR036259">
    <property type="entry name" value="MFS_trans_sf"/>
</dbReference>
<keyword evidence="8" id="KW-1185">Reference proteome</keyword>
<evidence type="ECO:0000256" key="5">
    <source>
        <dbReference type="SAM" id="Phobius"/>
    </source>
</evidence>
<proteinExistence type="predicted"/>
<dbReference type="OMA" id="CPICIAL"/>
<evidence type="ECO:0000256" key="1">
    <source>
        <dbReference type="ARBA" id="ARBA00004141"/>
    </source>
</evidence>
<feature type="transmembrane region" description="Helical" evidence="5">
    <location>
        <begin position="85"/>
        <end position="103"/>
    </location>
</feature>
<dbReference type="GeneID" id="5889073"/>
<gene>
    <name evidence="7" type="ORF">MONBRDRAFT_6386</name>
</gene>
<protein>
    <recommendedName>
        <fullName evidence="6">Major facilitator superfamily associated domain-containing protein</fullName>
    </recommendedName>
</protein>
<reference evidence="7 8" key="1">
    <citation type="journal article" date="2008" name="Nature">
        <title>The genome of the choanoflagellate Monosiga brevicollis and the origin of metazoans.</title>
        <authorList>
            <consortium name="JGI Sequencing"/>
            <person name="King N."/>
            <person name="Westbrook M.J."/>
            <person name="Young S.L."/>
            <person name="Kuo A."/>
            <person name="Abedin M."/>
            <person name="Chapman J."/>
            <person name="Fairclough S."/>
            <person name="Hellsten U."/>
            <person name="Isogai Y."/>
            <person name="Letunic I."/>
            <person name="Marr M."/>
            <person name="Pincus D."/>
            <person name="Putnam N."/>
            <person name="Rokas A."/>
            <person name="Wright K.J."/>
            <person name="Zuzow R."/>
            <person name="Dirks W."/>
            <person name="Good M."/>
            <person name="Goodstein D."/>
            <person name="Lemons D."/>
            <person name="Li W."/>
            <person name="Lyons J.B."/>
            <person name="Morris A."/>
            <person name="Nichols S."/>
            <person name="Richter D.J."/>
            <person name="Salamov A."/>
            <person name="Bork P."/>
            <person name="Lim W.A."/>
            <person name="Manning G."/>
            <person name="Miller W.T."/>
            <person name="McGinnis W."/>
            <person name="Shapiro H."/>
            <person name="Tjian R."/>
            <person name="Grigoriev I.V."/>
            <person name="Rokhsar D."/>
        </authorList>
    </citation>
    <scope>NUCLEOTIDE SEQUENCE [LARGE SCALE GENOMIC DNA]</scope>
    <source>
        <strain evidence="8">MX1 / ATCC 50154</strain>
    </source>
</reference>
<dbReference type="Pfam" id="PF12832">
    <property type="entry name" value="MFS_1_like"/>
    <property type="match status" value="1"/>
</dbReference>
<dbReference type="Proteomes" id="UP000001357">
    <property type="component" value="Unassembled WGS sequence"/>
</dbReference>
<evidence type="ECO:0000313" key="7">
    <source>
        <dbReference type="EMBL" id="EDQ91288.1"/>
    </source>
</evidence>
<accession>A9UTQ1</accession>
<evidence type="ECO:0000256" key="2">
    <source>
        <dbReference type="ARBA" id="ARBA00022692"/>
    </source>
</evidence>
<dbReference type="KEGG" id="mbr:MONBRDRAFT_6386"/>
<feature type="domain" description="Major facilitator superfamily associated" evidence="6">
    <location>
        <begin position="27"/>
        <end position="276"/>
    </location>
</feature>
<comment type="subcellular location">
    <subcellularLocation>
        <location evidence="1">Membrane</location>
        <topology evidence="1">Multi-pass membrane protein</topology>
    </subcellularLocation>
</comment>
<dbReference type="EMBL" id="CH991545">
    <property type="protein sequence ID" value="EDQ91288.1"/>
    <property type="molecule type" value="Genomic_DNA"/>
</dbReference>
<feature type="transmembrane region" description="Helical" evidence="5">
    <location>
        <begin position="241"/>
        <end position="264"/>
    </location>
</feature>
<sequence length="367" mass="39305">MALVVALLGSLGSIFGAGRTLQGSLIANALSLALMAVTSYHPFRYSVALGSAVCSLGMVQVNALLQAVGKHDKLFQARLNAEYRLLASLAAVISPTLTTAVILRLIPEGYWAVFLLTAAISLLACALLDKRFLSADPDAPASQSGTLAATRTPQTPTLTLRTLVQPYVDIFSVSSARSALLHVFLISMPSHVVGTFLSSRYRQVGMDPTFQGYCISFAAAASIVSIMQSRHLLEYFTPRQMYALLGGINGLAIIALGCVDSHWLLGALNAVSFCVSKASTIALSVWLSQAVDPRLLPAMFAVEKFLGCFLRYLVSVLLGIAASHMDLALIFVINGVIGLSVWFLEIWLMRDSVDHPKTIQPSKSKTA</sequence>
<evidence type="ECO:0000259" key="6">
    <source>
        <dbReference type="Pfam" id="PF12832"/>
    </source>
</evidence>
<feature type="transmembrane region" description="Helical" evidence="5">
    <location>
        <begin position="270"/>
        <end position="288"/>
    </location>
</feature>
<evidence type="ECO:0000313" key="8">
    <source>
        <dbReference type="Proteomes" id="UP000001357"/>
    </source>
</evidence>
<feature type="transmembrane region" description="Helical" evidence="5">
    <location>
        <begin position="327"/>
        <end position="348"/>
    </location>
</feature>
<dbReference type="SUPFAM" id="SSF103473">
    <property type="entry name" value="MFS general substrate transporter"/>
    <property type="match status" value="1"/>
</dbReference>
<dbReference type="RefSeq" id="XP_001743710.1">
    <property type="nucleotide sequence ID" value="XM_001743658.1"/>
</dbReference>
<evidence type="ECO:0000256" key="3">
    <source>
        <dbReference type="ARBA" id="ARBA00022989"/>
    </source>
</evidence>
<dbReference type="Gene3D" id="1.20.1250.20">
    <property type="entry name" value="MFS general substrate transporter like domains"/>
    <property type="match status" value="1"/>
</dbReference>
<feature type="transmembrane region" description="Helical" evidence="5">
    <location>
        <begin position="300"/>
        <end position="321"/>
    </location>
</feature>
<keyword evidence="4 5" id="KW-0472">Membrane</keyword>
<keyword evidence="3 5" id="KW-1133">Transmembrane helix</keyword>
<organism evidence="7 8">
    <name type="scientific">Monosiga brevicollis</name>
    <name type="common">Choanoflagellate</name>
    <dbReference type="NCBI Taxonomy" id="81824"/>
    <lineage>
        <taxon>Eukaryota</taxon>
        <taxon>Choanoflagellata</taxon>
        <taxon>Craspedida</taxon>
        <taxon>Salpingoecidae</taxon>
        <taxon>Monosiga</taxon>
    </lineage>
</organism>
<name>A9UTQ1_MONBE</name>
<dbReference type="AlphaFoldDB" id="A9UTQ1"/>
<evidence type="ECO:0000256" key="4">
    <source>
        <dbReference type="ARBA" id="ARBA00023136"/>
    </source>
</evidence>
<keyword evidence="2 5" id="KW-0812">Transmembrane</keyword>